<dbReference type="SUPFAM" id="SSF55073">
    <property type="entry name" value="Nucleotide cyclase"/>
    <property type="match status" value="1"/>
</dbReference>
<dbReference type="Gene3D" id="3.40.50.2300">
    <property type="match status" value="1"/>
</dbReference>
<feature type="modified residue" description="4-aspartylphosphate" evidence="1">
    <location>
        <position position="55"/>
    </location>
</feature>
<dbReference type="InterPro" id="IPR001610">
    <property type="entry name" value="PAC"/>
</dbReference>
<dbReference type="InterPro" id="IPR011006">
    <property type="entry name" value="CheY-like_superfamily"/>
</dbReference>
<feature type="domain" description="Response regulatory" evidence="2">
    <location>
        <begin position="5"/>
        <end position="120"/>
    </location>
</feature>
<dbReference type="PANTHER" id="PTHR44757:SF2">
    <property type="entry name" value="BIOFILM ARCHITECTURE MAINTENANCE PROTEIN MBAA"/>
    <property type="match status" value="1"/>
</dbReference>
<dbReference type="PANTHER" id="PTHR44757">
    <property type="entry name" value="DIGUANYLATE CYCLASE DGCP"/>
    <property type="match status" value="1"/>
</dbReference>
<feature type="domain" description="GGDEF" evidence="5">
    <location>
        <begin position="412"/>
        <end position="545"/>
    </location>
</feature>
<dbReference type="SUPFAM" id="SSF55785">
    <property type="entry name" value="PYP-like sensor domain (PAS domain)"/>
    <property type="match status" value="2"/>
</dbReference>
<dbReference type="CDD" id="cd17534">
    <property type="entry name" value="REC_DC-like"/>
    <property type="match status" value="1"/>
</dbReference>
<keyword evidence="7" id="KW-1185">Reference proteome</keyword>
<dbReference type="SMART" id="SM00086">
    <property type="entry name" value="PAC"/>
    <property type="match status" value="2"/>
</dbReference>
<evidence type="ECO:0000259" key="3">
    <source>
        <dbReference type="PROSITE" id="PS50112"/>
    </source>
</evidence>
<dbReference type="Pfam" id="PF00072">
    <property type="entry name" value="Response_reg"/>
    <property type="match status" value="1"/>
</dbReference>
<keyword evidence="1" id="KW-0597">Phosphoprotein</keyword>
<organism evidence="6 7">
    <name type="scientific">Methylomicrobium album BG8</name>
    <dbReference type="NCBI Taxonomy" id="686340"/>
    <lineage>
        <taxon>Bacteria</taxon>
        <taxon>Pseudomonadati</taxon>
        <taxon>Pseudomonadota</taxon>
        <taxon>Gammaproteobacteria</taxon>
        <taxon>Methylococcales</taxon>
        <taxon>Methylococcaceae</taxon>
        <taxon>Methylomicrobium</taxon>
    </lineage>
</organism>
<dbReference type="SMART" id="SM00448">
    <property type="entry name" value="REC"/>
    <property type="match status" value="1"/>
</dbReference>
<accession>H8GH76</accession>
<dbReference type="HOGENOM" id="CLU_000445_11_28_6"/>
<dbReference type="eggNOG" id="COG3707">
    <property type="taxonomic scope" value="Bacteria"/>
</dbReference>
<dbReference type="Pfam" id="PF08448">
    <property type="entry name" value="PAS_4"/>
    <property type="match status" value="1"/>
</dbReference>
<dbReference type="Proteomes" id="UP000005090">
    <property type="component" value="Chromosome"/>
</dbReference>
<dbReference type="Gene3D" id="3.30.70.270">
    <property type="match status" value="1"/>
</dbReference>
<dbReference type="PROSITE" id="PS50887">
    <property type="entry name" value="GGDEF"/>
    <property type="match status" value="1"/>
</dbReference>
<dbReference type="InterPro" id="IPR035965">
    <property type="entry name" value="PAS-like_dom_sf"/>
</dbReference>
<reference evidence="6 7" key="1">
    <citation type="journal article" date="2013" name="Genome Announc.">
        <title>Genome Sequence of the Obligate Gammaproteobacterial Methanotroph Methylomicrobium album Strain BG8.</title>
        <authorList>
            <person name="Kits K.D."/>
            <person name="Kalyuzhnaya M.G."/>
            <person name="Klotz M.G."/>
            <person name="Jetten M.S."/>
            <person name="Op den Camp H.J."/>
            <person name="Vuilleumier S."/>
            <person name="Bringel F."/>
            <person name="Dispirito A.A."/>
            <person name="Murrell J.C."/>
            <person name="Bruce D."/>
            <person name="Cheng J.F."/>
            <person name="Copeland A."/>
            <person name="Goodwin L."/>
            <person name="Hauser L."/>
            <person name="Lajus A."/>
            <person name="Land M.L."/>
            <person name="Lapidus A."/>
            <person name="Lucas S."/>
            <person name="Medigue C."/>
            <person name="Pitluck S."/>
            <person name="Woyke T."/>
            <person name="Zeytun A."/>
            <person name="Stein L.Y."/>
        </authorList>
    </citation>
    <scope>NUCLEOTIDE SEQUENCE [LARGE SCALE GENOMIC DNA]</scope>
    <source>
        <strain evidence="6 7">BG8</strain>
    </source>
</reference>
<sequence>MKPTRILLVEDESVIAFDLEMQLTHLNYEVVAIVASGELAIERAGELNPDIVLMDINLAGDMDGIEAARKVREHFKIPVVFLTAYAEDDILQRAEASRPYGYLVKPCEGRELHATLQMALVRRMAEAQVEASEERLRLALDAAGLGIWEFDVGSRRVITGGHFYCVMETPEQIGEPPLETLLKGVQASDRPDVEAALTEALSQEKQLHRFFRHDHDDGRIAWVEMHAKSYPGTRGKITRIIGVVRDITEQHDSEDRLRAAAAVFDTTTEGIFIADDSLRIITVNPAFLLITGFEKQEAIGADVNQLLLEAPLLPDFFGRIGSIPGGYWQGELRCRHSDGHGFPAWASISVVRDMTGAVQRYVGALSDMSLLRHAENNLTQLAFYDSLTKLPSRQLFNDRLERALAGTDSEPIAGGLLLIDLDRFKELNARLGRVCCDALLQDIAKRIGSVLQKADTVARFDGDEFFVLLPRIRHSDDAERTAANLLAAIASPPLAAAPETAVSASIGIAMYPKDGDDPQSLMQAADRALCRAKEQGRNRYCLYAA</sequence>
<dbReference type="InterPro" id="IPR052155">
    <property type="entry name" value="Biofilm_reg_signaling"/>
</dbReference>
<dbReference type="PROSITE" id="PS50112">
    <property type="entry name" value="PAS"/>
    <property type="match status" value="1"/>
</dbReference>
<dbReference type="Pfam" id="PF00990">
    <property type="entry name" value="GGDEF"/>
    <property type="match status" value="1"/>
</dbReference>
<evidence type="ECO:0000313" key="6">
    <source>
        <dbReference type="EMBL" id="EIC28867.1"/>
    </source>
</evidence>
<evidence type="ECO:0000256" key="1">
    <source>
        <dbReference type="PROSITE-ProRule" id="PRU00169"/>
    </source>
</evidence>
<dbReference type="AlphaFoldDB" id="H8GH76"/>
<dbReference type="Pfam" id="PF13426">
    <property type="entry name" value="PAS_9"/>
    <property type="match status" value="1"/>
</dbReference>
<dbReference type="InterPro" id="IPR000014">
    <property type="entry name" value="PAS"/>
</dbReference>
<dbReference type="SMART" id="SM00267">
    <property type="entry name" value="GGDEF"/>
    <property type="match status" value="1"/>
</dbReference>
<dbReference type="SUPFAM" id="SSF52172">
    <property type="entry name" value="CheY-like"/>
    <property type="match status" value="1"/>
</dbReference>
<dbReference type="InterPro" id="IPR029787">
    <property type="entry name" value="Nucleotide_cyclase"/>
</dbReference>
<feature type="domain" description="PAC" evidence="4">
    <location>
        <begin position="328"/>
        <end position="380"/>
    </location>
</feature>
<evidence type="ECO:0000259" key="4">
    <source>
        <dbReference type="PROSITE" id="PS50113"/>
    </source>
</evidence>
<name>H8GH76_METAL</name>
<dbReference type="PROSITE" id="PS50110">
    <property type="entry name" value="RESPONSE_REGULATORY"/>
    <property type="match status" value="1"/>
</dbReference>
<gene>
    <name evidence="6" type="ORF">Metal_1048</name>
</gene>
<dbReference type="PROSITE" id="PS50113">
    <property type="entry name" value="PAC"/>
    <property type="match status" value="2"/>
</dbReference>
<dbReference type="GO" id="GO:0000160">
    <property type="term" value="P:phosphorelay signal transduction system"/>
    <property type="evidence" value="ECO:0007669"/>
    <property type="project" value="InterPro"/>
</dbReference>
<dbReference type="RefSeq" id="WP_005370271.1">
    <property type="nucleotide sequence ID" value="NZ_CM001475.1"/>
</dbReference>
<dbReference type="NCBIfam" id="TIGR00254">
    <property type="entry name" value="GGDEF"/>
    <property type="match status" value="1"/>
</dbReference>
<dbReference type="NCBIfam" id="TIGR00229">
    <property type="entry name" value="sensory_box"/>
    <property type="match status" value="2"/>
</dbReference>
<dbReference type="Gene3D" id="3.30.450.20">
    <property type="entry name" value="PAS domain"/>
    <property type="match status" value="2"/>
</dbReference>
<dbReference type="STRING" id="686340.Metal_1048"/>
<dbReference type="InterPro" id="IPR013656">
    <property type="entry name" value="PAS_4"/>
</dbReference>
<dbReference type="InterPro" id="IPR043128">
    <property type="entry name" value="Rev_trsase/Diguanyl_cyclase"/>
</dbReference>
<evidence type="ECO:0000259" key="5">
    <source>
        <dbReference type="PROSITE" id="PS50887"/>
    </source>
</evidence>
<evidence type="ECO:0000259" key="2">
    <source>
        <dbReference type="PROSITE" id="PS50110"/>
    </source>
</evidence>
<dbReference type="EMBL" id="CM001475">
    <property type="protein sequence ID" value="EIC28867.1"/>
    <property type="molecule type" value="Genomic_DNA"/>
</dbReference>
<dbReference type="CDD" id="cd01949">
    <property type="entry name" value="GGDEF"/>
    <property type="match status" value="1"/>
</dbReference>
<protein>
    <submittedName>
        <fullName evidence="6">PAS domain S-box/diguanylate cyclase (GGDEF) domain-containing protein</fullName>
    </submittedName>
</protein>
<dbReference type="InterPro" id="IPR000160">
    <property type="entry name" value="GGDEF_dom"/>
</dbReference>
<dbReference type="CDD" id="cd00130">
    <property type="entry name" value="PAS"/>
    <property type="match status" value="2"/>
</dbReference>
<feature type="domain" description="PAC" evidence="4">
    <location>
        <begin position="201"/>
        <end position="259"/>
    </location>
</feature>
<proteinExistence type="predicted"/>
<dbReference type="SMART" id="SM00091">
    <property type="entry name" value="PAS"/>
    <property type="match status" value="1"/>
</dbReference>
<feature type="domain" description="PAS" evidence="3">
    <location>
        <begin position="256"/>
        <end position="300"/>
    </location>
</feature>
<dbReference type="InterPro" id="IPR000700">
    <property type="entry name" value="PAS-assoc_C"/>
</dbReference>
<dbReference type="eggNOG" id="COG5001">
    <property type="taxonomic scope" value="Bacteria"/>
</dbReference>
<dbReference type="InterPro" id="IPR001789">
    <property type="entry name" value="Sig_transdc_resp-reg_receiver"/>
</dbReference>
<evidence type="ECO:0000313" key="7">
    <source>
        <dbReference type="Proteomes" id="UP000005090"/>
    </source>
</evidence>